<feature type="transmembrane region" description="Helical" evidence="7">
    <location>
        <begin position="107"/>
        <end position="129"/>
    </location>
</feature>
<dbReference type="PANTHER" id="PTHR42893:SF46">
    <property type="entry name" value="PROTEIN DETOXIFICATION 44, CHLOROPLASTIC"/>
    <property type="match status" value="1"/>
</dbReference>
<keyword evidence="4 7" id="KW-1133">Transmembrane helix</keyword>
<evidence type="ECO:0000313" key="8">
    <source>
        <dbReference type="EMBL" id="WIA14524.1"/>
    </source>
</evidence>
<dbReference type="Proteomes" id="UP001244341">
    <property type="component" value="Chromosome 5b"/>
</dbReference>
<keyword evidence="5 7" id="KW-0472">Membrane</keyword>
<keyword evidence="9" id="KW-1185">Reference proteome</keyword>
<feature type="transmembrane region" description="Helical" evidence="7">
    <location>
        <begin position="385"/>
        <end position="407"/>
    </location>
</feature>
<evidence type="ECO:0000256" key="5">
    <source>
        <dbReference type="ARBA" id="ARBA00023136"/>
    </source>
</evidence>
<evidence type="ECO:0000256" key="3">
    <source>
        <dbReference type="ARBA" id="ARBA00022692"/>
    </source>
</evidence>
<evidence type="ECO:0000256" key="4">
    <source>
        <dbReference type="ARBA" id="ARBA00022989"/>
    </source>
</evidence>
<dbReference type="Pfam" id="PF01554">
    <property type="entry name" value="MatE"/>
    <property type="match status" value="2"/>
</dbReference>
<gene>
    <name evidence="8" type="ORF">OEZ85_003043</name>
</gene>
<dbReference type="InterPro" id="IPR044644">
    <property type="entry name" value="DinF-like"/>
</dbReference>
<evidence type="ECO:0008006" key="10">
    <source>
        <dbReference type="Google" id="ProtNLM"/>
    </source>
</evidence>
<feature type="transmembrane region" description="Helical" evidence="7">
    <location>
        <begin position="218"/>
        <end position="241"/>
    </location>
</feature>
<evidence type="ECO:0000256" key="7">
    <source>
        <dbReference type="SAM" id="Phobius"/>
    </source>
</evidence>
<dbReference type="NCBIfam" id="TIGR00797">
    <property type="entry name" value="matE"/>
    <property type="match status" value="1"/>
</dbReference>
<evidence type="ECO:0000256" key="2">
    <source>
        <dbReference type="ARBA" id="ARBA00010199"/>
    </source>
</evidence>
<dbReference type="EMBL" id="CP126212">
    <property type="protein sequence ID" value="WIA14524.1"/>
    <property type="molecule type" value="Genomic_DNA"/>
</dbReference>
<dbReference type="InterPro" id="IPR002528">
    <property type="entry name" value="MATE_fam"/>
</dbReference>
<organism evidence="8 9">
    <name type="scientific">Tetradesmus obliquus</name>
    <name type="common">Green alga</name>
    <name type="synonym">Acutodesmus obliquus</name>
    <dbReference type="NCBI Taxonomy" id="3088"/>
    <lineage>
        <taxon>Eukaryota</taxon>
        <taxon>Viridiplantae</taxon>
        <taxon>Chlorophyta</taxon>
        <taxon>core chlorophytes</taxon>
        <taxon>Chlorophyceae</taxon>
        <taxon>CS clade</taxon>
        <taxon>Sphaeropleales</taxon>
        <taxon>Scenedesmaceae</taxon>
        <taxon>Tetradesmus</taxon>
    </lineage>
</organism>
<evidence type="ECO:0000256" key="6">
    <source>
        <dbReference type="SAM" id="MobiDB-lite"/>
    </source>
</evidence>
<evidence type="ECO:0000256" key="1">
    <source>
        <dbReference type="ARBA" id="ARBA00004141"/>
    </source>
</evidence>
<comment type="subcellular location">
    <subcellularLocation>
        <location evidence="1">Membrane</location>
        <topology evidence="1">Multi-pass membrane protein</topology>
    </subcellularLocation>
</comment>
<feature type="transmembrane region" description="Helical" evidence="7">
    <location>
        <begin position="23"/>
        <end position="46"/>
    </location>
</feature>
<reference evidence="8 9" key="1">
    <citation type="submission" date="2023-05" db="EMBL/GenBank/DDBJ databases">
        <title>A 100% complete, gapless, phased diploid assembly of the Scenedesmus obliquus UTEX 3031 genome.</title>
        <authorList>
            <person name="Biondi T.C."/>
            <person name="Hanschen E.R."/>
            <person name="Kwon T."/>
            <person name="Eng W."/>
            <person name="Kruse C.P.S."/>
            <person name="Koehler S.I."/>
            <person name="Kunde Y."/>
            <person name="Gleasner C.D."/>
            <person name="You Mak K.T."/>
            <person name="Polle J."/>
            <person name="Hovde B.T."/>
            <person name="Starkenburg S.R."/>
        </authorList>
    </citation>
    <scope>NUCLEOTIDE SEQUENCE [LARGE SCALE GENOMIC DNA]</scope>
    <source>
        <strain evidence="8 9">DOE0152z</strain>
    </source>
</reference>
<feature type="transmembrane region" description="Helical" evidence="7">
    <location>
        <begin position="359"/>
        <end position="379"/>
    </location>
</feature>
<keyword evidence="3 7" id="KW-0812">Transmembrane</keyword>
<name>A0ABY8U094_TETOB</name>
<feature type="transmembrane region" description="Helical" evidence="7">
    <location>
        <begin position="66"/>
        <end position="87"/>
    </location>
</feature>
<proteinExistence type="inferred from homology"/>
<feature type="transmembrane region" description="Helical" evidence="7">
    <location>
        <begin position="141"/>
        <end position="160"/>
    </location>
</feature>
<protein>
    <recommendedName>
        <fullName evidence="10">Protein DETOXIFICATION</fullName>
    </recommendedName>
</protein>
<feature type="transmembrane region" description="Helical" evidence="7">
    <location>
        <begin position="166"/>
        <end position="189"/>
    </location>
</feature>
<feature type="transmembrane region" description="Helical" evidence="7">
    <location>
        <begin position="288"/>
        <end position="309"/>
    </location>
</feature>
<feature type="transmembrane region" description="Helical" evidence="7">
    <location>
        <begin position="321"/>
        <end position="338"/>
    </location>
</feature>
<comment type="similarity">
    <text evidence="2">Belongs to the multi antimicrobial extrusion (MATE) (TC 2.A.66.1) family.</text>
</comment>
<accession>A0ABY8U094</accession>
<dbReference type="PANTHER" id="PTHR42893">
    <property type="entry name" value="PROTEIN DETOXIFICATION 44, CHLOROPLASTIC-RELATED"/>
    <property type="match status" value="1"/>
</dbReference>
<feature type="transmembrane region" description="Helical" evidence="7">
    <location>
        <begin position="253"/>
        <end position="276"/>
    </location>
</feature>
<feature type="region of interest" description="Disordered" evidence="6">
    <location>
        <begin position="420"/>
        <end position="441"/>
    </location>
</feature>
<sequence length="441" mass="46703">MMLEPLMNVLSAAFMGHLGTKQLGAVSLASLATSLATYVFSFLVFLTTPRVAAAHANGDSKTVNRLAAVGLWLALGTGLLVAVSLSFSAEAIVHALNPPEPEVSAYAVQYITVRSWGILAAMLGFVASGTYRGVKDTRTPLNAAIGAALTHITLTPLFILGFDWGVAGAALAATISQWVSCVMLLILMFKRQLLHAADLLQPPRWHEVSPYLWKGAVLALRMVVTLGMVMFASAICVRAGAASQAAFEIIRQVWIISITFFESLNVATQAMAAGFLGRHDRTSAREVLQRALHLSCFAGLILGLLLFAWRGPLVGLFTKDAAVALLGGAVMPVIALCMPIDAGASIMDGGLIAAGQTNALSVVQVAGSLVQYAVLAVLVSRGYDSVAYVWGVLKVLSLARLSGGYWLHFVSGRSAYLHRGGVSSPQQQQQQQQLDGGRWGD</sequence>
<evidence type="ECO:0000313" key="9">
    <source>
        <dbReference type="Proteomes" id="UP001244341"/>
    </source>
</evidence>